<evidence type="ECO:0000313" key="4">
    <source>
        <dbReference type="Proteomes" id="UP000016935"/>
    </source>
</evidence>
<evidence type="ECO:0000313" key="3">
    <source>
        <dbReference type="EMBL" id="EOA87708.1"/>
    </source>
</evidence>
<dbReference type="HOGENOM" id="CLU_031904_0_0_1"/>
<dbReference type="RefSeq" id="XP_008024546.1">
    <property type="nucleotide sequence ID" value="XM_008026355.1"/>
</dbReference>
<feature type="compositionally biased region" description="Polar residues" evidence="1">
    <location>
        <begin position="271"/>
        <end position="289"/>
    </location>
</feature>
<name>R0K3P9_EXST2</name>
<feature type="compositionally biased region" description="Basic and acidic residues" evidence="1">
    <location>
        <begin position="217"/>
        <end position="230"/>
    </location>
</feature>
<feature type="compositionally biased region" description="Basic and acidic residues" evidence="1">
    <location>
        <begin position="350"/>
        <end position="361"/>
    </location>
</feature>
<dbReference type="EMBL" id="KB908570">
    <property type="protein sequence ID" value="EOA87708.1"/>
    <property type="molecule type" value="Genomic_DNA"/>
</dbReference>
<gene>
    <name evidence="3" type="ORF">SETTUDRAFT_39178</name>
</gene>
<dbReference type="OrthoDB" id="3798381at2759"/>
<reference evidence="3 4" key="1">
    <citation type="journal article" date="2012" name="PLoS Pathog.">
        <title>Diverse lifestyles and strategies of plant pathogenesis encoded in the genomes of eighteen Dothideomycetes fungi.</title>
        <authorList>
            <person name="Ohm R.A."/>
            <person name="Feau N."/>
            <person name="Henrissat B."/>
            <person name="Schoch C.L."/>
            <person name="Horwitz B.A."/>
            <person name="Barry K.W."/>
            <person name="Condon B.J."/>
            <person name="Copeland A.C."/>
            <person name="Dhillon B."/>
            <person name="Glaser F."/>
            <person name="Hesse C.N."/>
            <person name="Kosti I."/>
            <person name="LaButti K."/>
            <person name="Lindquist E.A."/>
            <person name="Lucas S."/>
            <person name="Salamov A.A."/>
            <person name="Bradshaw R.E."/>
            <person name="Ciuffetti L."/>
            <person name="Hamelin R.C."/>
            <person name="Kema G.H.J."/>
            <person name="Lawrence C."/>
            <person name="Scott J.A."/>
            <person name="Spatafora J.W."/>
            <person name="Turgeon B.G."/>
            <person name="de Wit P.J.G.M."/>
            <person name="Zhong S."/>
            <person name="Goodwin S.B."/>
            <person name="Grigoriev I.V."/>
        </authorList>
    </citation>
    <scope>NUCLEOTIDE SEQUENCE [LARGE SCALE GENOMIC DNA]</scope>
    <source>
        <strain evidence="4">28A</strain>
    </source>
</reference>
<keyword evidence="2" id="KW-0812">Transmembrane</keyword>
<accession>R0K3P9</accession>
<dbReference type="GeneID" id="19404449"/>
<proteinExistence type="predicted"/>
<sequence length="361" mass="39506">MASSSHPLDLVTVTQYTTVYATDIPMMTDMSSPVSTSESTSAATGYLSASLSSSISGFHFPSTLTSSLPGSLLPVSSPTAIRPLPSVSTAPGTRKPESNDTFPTVILVLLILLAVLLLAMVAHMLHLRYKGQCPKCYSMRKQLKKWKSGELKCITSNMVREREMLNTAATEVDVEKGGAHEEEAEHAEAMESQATKKPSLWQKAKNIVLSNTRLVRSERRGSKANEDDRFFTVSEVGSNGGNSRPAMPVSSSSRQVYDDPYSNDWRVSRGSRVSASPMCSQPSHSQPTEATGPRVFADMSATDAPTLRPPLRRNQPECYTAYVTSDGDAGHAGSEQDQYQMIEWRKRGRKPPEPEGTWREV</sequence>
<keyword evidence="2" id="KW-1133">Transmembrane helix</keyword>
<keyword evidence="4" id="KW-1185">Reference proteome</keyword>
<evidence type="ECO:0000256" key="1">
    <source>
        <dbReference type="SAM" id="MobiDB-lite"/>
    </source>
</evidence>
<evidence type="ECO:0000256" key="2">
    <source>
        <dbReference type="SAM" id="Phobius"/>
    </source>
</evidence>
<dbReference type="AlphaFoldDB" id="R0K3P9"/>
<feature type="region of interest" description="Disordered" evidence="1">
    <location>
        <begin position="173"/>
        <end position="198"/>
    </location>
</feature>
<feature type="region of interest" description="Disordered" evidence="1">
    <location>
        <begin position="217"/>
        <end position="361"/>
    </location>
</feature>
<organism evidence="3 4">
    <name type="scientific">Exserohilum turcicum (strain 28A)</name>
    <name type="common">Northern leaf blight fungus</name>
    <name type="synonym">Setosphaeria turcica</name>
    <dbReference type="NCBI Taxonomy" id="671987"/>
    <lineage>
        <taxon>Eukaryota</taxon>
        <taxon>Fungi</taxon>
        <taxon>Dikarya</taxon>
        <taxon>Ascomycota</taxon>
        <taxon>Pezizomycotina</taxon>
        <taxon>Dothideomycetes</taxon>
        <taxon>Pleosporomycetidae</taxon>
        <taxon>Pleosporales</taxon>
        <taxon>Pleosporineae</taxon>
        <taxon>Pleosporaceae</taxon>
        <taxon>Exserohilum</taxon>
    </lineage>
</organism>
<keyword evidence="2" id="KW-0472">Membrane</keyword>
<feature type="compositionally biased region" description="Basic and acidic residues" evidence="1">
    <location>
        <begin position="173"/>
        <end position="189"/>
    </location>
</feature>
<reference evidence="3 4" key="2">
    <citation type="journal article" date="2013" name="PLoS Genet.">
        <title>Comparative genome structure, secondary metabolite, and effector coding capacity across Cochliobolus pathogens.</title>
        <authorList>
            <person name="Condon B.J."/>
            <person name="Leng Y."/>
            <person name="Wu D."/>
            <person name="Bushley K.E."/>
            <person name="Ohm R.A."/>
            <person name="Otillar R."/>
            <person name="Martin J."/>
            <person name="Schackwitz W."/>
            <person name="Grimwood J."/>
            <person name="MohdZainudin N."/>
            <person name="Xue C."/>
            <person name="Wang R."/>
            <person name="Manning V.A."/>
            <person name="Dhillon B."/>
            <person name="Tu Z.J."/>
            <person name="Steffenson B.J."/>
            <person name="Salamov A."/>
            <person name="Sun H."/>
            <person name="Lowry S."/>
            <person name="LaButti K."/>
            <person name="Han J."/>
            <person name="Copeland A."/>
            <person name="Lindquist E."/>
            <person name="Barry K."/>
            <person name="Schmutz J."/>
            <person name="Baker S.E."/>
            <person name="Ciuffetti L.M."/>
            <person name="Grigoriev I.V."/>
            <person name="Zhong S."/>
            <person name="Turgeon B.G."/>
        </authorList>
    </citation>
    <scope>NUCLEOTIDE SEQUENCE [LARGE SCALE GENOMIC DNA]</scope>
    <source>
        <strain evidence="4">28A</strain>
    </source>
</reference>
<protein>
    <submittedName>
        <fullName evidence="3">Uncharacterized protein</fullName>
    </submittedName>
</protein>
<feature type="transmembrane region" description="Helical" evidence="2">
    <location>
        <begin position="105"/>
        <end position="125"/>
    </location>
</feature>
<dbReference type="Proteomes" id="UP000016935">
    <property type="component" value="Unassembled WGS sequence"/>
</dbReference>